<keyword evidence="5" id="KW-0808">Transferase</keyword>
<dbReference type="Pfam" id="PF25598">
    <property type="entry name" value="ARM_PUB"/>
    <property type="match status" value="1"/>
</dbReference>
<dbReference type="PROSITE" id="PS51698">
    <property type="entry name" value="U_BOX"/>
    <property type="match status" value="1"/>
</dbReference>
<comment type="function">
    <text evidence="2">Functions as an E3 ubiquitin ligase.</text>
</comment>
<evidence type="ECO:0000256" key="2">
    <source>
        <dbReference type="ARBA" id="ARBA00003861"/>
    </source>
</evidence>
<dbReference type="SMART" id="SM00504">
    <property type="entry name" value="Ubox"/>
    <property type="match status" value="1"/>
</dbReference>
<evidence type="ECO:0000259" key="10">
    <source>
        <dbReference type="PROSITE" id="PS51698"/>
    </source>
</evidence>
<feature type="repeat" description="ARM" evidence="8">
    <location>
        <begin position="522"/>
        <end position="564"/>
    </location>
</feature>
<dbReference type="FunFam" id="1.25.10.10:FF:000082">
    <property type="entry name" value="RING-type E3 ubiquitin transferase"/>
    <property type="match status" value="1"/>
</dbReference>
<dbReference type="InterPro" id="IPR057623">
    <property type="entry name" value="PUB12-19-like_N"/>
</dbReference>
<evidence type="ECO:0000256" key="7">
    <source>
        <dbReference type="ARBA" id="ARBA00022786"/>
    </source>
</evidence>
<gene>
    <name evidence="11" type="ORF">SASPL_101088</name>
</gene>
<keyword evidence="6" id="KW-0677">Repeat</keyword>
<comment type="pathway">
    <text evidence="3">Protein modification; protein ubiquitination.</text>
</comment>
<dbReference type="InterPro" id="IPR013083">
    <property type="entry name" value="Znf_RING/FYVE/PHD"/>
</dbReference>
<evidence type="ECO:0000256" key="3">
    <source>
        <dbReference type="ARBA" id="ARBA00004906"/>
    </source>
</evidence>
<keyword evidence="7" id="KW-0833">Ubl conjugation pathway</keyword>
<keyword evidence="12" id="KW-1185">Reference proteome</keyword>
<evidence type="ECO:0000256" key="9">
    <source>
        <dbReference type="SAM" id="MobiDB-lite"/>
    </source>
</evidence>
<dbReference type="InterPro" id="IPR058678">
    <property type="entry name" value="ARM_PUB"/>
</dbReference>
<reference evidence="11" key="1">
    <citation type="submission" date="2018-01" db="EMBL/GenBank/DDBJ databases">
        <authorList>
            <person name="Mao J.F."/>
        </authorList>
    </citation>
    <scope>NUCLEOTIDE SEQUENCE</scope>
    <source>
        <strain evidence="11">Huo1</strain>
        <tissue evidence="11">Leaf</tissue>
    </source>
</reference>
<dbReference type="PANTHER" id="PTHR23315">
    <property type="entry name" value="U BOX DOMAIN-CONTAINING"/>
    <property type="match status" value="1"/>
</dbReference>
<dbReference type="InterPro" id="IPR011989">
    <property type="entry name" value="ARM-like"/>
</dbReference>
<evidence type="ECO:0000256" key="6">
    <source>
        <dbReference type="ARBA" id="ARBA00022737"/>
    </source>
</evidence>
<dbReference type="PANTHER" id="PTHR23315:SF275">
    <property type="entry name" value="U-BOX DOMAIN-CONTAINING PROTEIN 13"/>
    <property type="match status" value="1"/>
</dbReference>
<dbReference type="InterPro" id="IPR045210">
    <property type="entry name" value="RING-Ubox_PUB"/>
</dbReference>
<dbReference type="FunFam" id="1.20.930.20:FF:000002">
    <property type="entry name" value="RING-type E3 ubiquitin transferase"/>
    <property type="match status" value="1"/>
</dbReference>
<proteinExistence type="predicted"/>
<dbReference type="Gene3D" id="1.25.10.10">
    <property type="entry name" value="Leucine-rich Repeat Variant"/>
    <property type="match status" value="1"/>
</dbReference>
<evidence type="ECO:0000256" key="8">
    <source>
        <dbReference type="PROSITE-ProRule" id="PRU00259"/>
    </source>
</evidence>
<dbReference type="GO" id="GO:0061630">
    <property type="term" value="F:ubiquitin protein ligase activity"/>
    <property type="evidence" value="ECO:0007669"/>
    <property type="project" value="UniProtKB-EC"/>
</dbReference>
<evidence type="ECO:0000313" key="12">
    <source>
        <dbReference type="Proteomes" id="UP000298416"/>
    </source>
</evidence>
<feature type="compositionally biased region" description="Polar residues" evidence="9">
    <location>
        <begin position="729"/>
        <end position="740"/>
    </location>
</feature>
<evidence type="ECO:0000313" key="11">
    <source>
        <dbReference type="EMBL" id="KAG6436203.1"/>
    </source>
</evidence>
<comment type="caution">
    <text evidence="11">The sequence shown here is derived from an EMBL/GenBank/DDBJ whole genome shotgun (WGS) entry which is preliminary data.</text>
</comment>
<dbReference type="CDD" id="cd16664">
    <property type="entry name" value="RING-Ubox_PUB"/>
    <property type="match status" value="1"/>
</dbReference>
<feature type="domain" description="U-box" evidence="10">
    <location>
        <begin position="343"/>
        <end position="417"/>
    </location>
</feature>
<feature type="region of interest" description="Disordered" evidence="9">
    <location>
        <begin position="721"/>
        <end position="740"/>
    </location>
</feature>
<evidence type="ECO:0000256" key="1">
    <source>
        <dbReference type="ARBA" id="ARBA00000900"/>
    </source>
</evidence>
<dbReference type="SUPFAM" id="SSF48371">
    <property type="entry name" value="ARM repeat"/>
    <property type="match status" value="1"/>
</dbReference>
<name>A0A8X8YV67_SALSN</name>
<dbReference type="AlphaFoldDB" id="A0A8X8YV67"/>
<dbReference type="InterPro" id="IPR016024">
    <property type="entry name" value="ARM-type_fold"/>
</dbReference>
<dbReference type="SUPFAM" id="SSF57850">
    <property type="entry name" value="RING/U-box"/>
    <property type="match status" value="1"/>
</dbReference>
<dbReference type="InterPro" id="IPR003613">
    <property type="entry name" value="Ubox_domain"/>
</dbReference>
<feature type="repeat" description="ARM" evidence="8">
    <location>
        <begin position="481"/>
        <end position="523"/>
    </location>
</feature>
<dbReference type="SMART" id="SM00185">
    <property type="entry name" value="ARM"/>
    <property type="match status" value="5"/>
</dbReference>
<evidence type="ECO:0000256" key="4">
    <source>
        <dbReference type="ARBA" id="ARBA00012483"/>
    </source>
</evidence>
<organism evidence="11">
    <name type="scientific">Salvia splendens</name>
    <name type="common">Scarlet sage</name>
    <dbReference type="NCBI Taxonomy" id="180675"/>
    <lineage>
        <taxon>Eukaryota</taxon>
        <taxon>Viridiplantae</taxon>
        <taxon>Streptophyta</taxon>
        <taxon>Embryophyta</taxon>
        <taxon>Tracheophyta</taxon>
        <taxon>Spermatophyta</taxon>
        <taxon>Magnoliopsida</taxon>
        <taxon>eudicotyledons</taxon>
        <taxon>Gunneridae</taxon>
        <taxon>Pentapetalae</taxon>
        <taxon>asterids</taxon>
        <taxon>lamiids</taxon>
        <taxon>Lamiales</taxon>
        <taxon>Lamiaceae</taxon>
        <taxon>Nepetoideae</taxon>
        <taxon>Mentheae</taxon>
        <taxon>Salviinae</taxon>
        <taxon>Salvia</taxon>
        <taxon>Salvia subgen. Calosphace</taxon>
        <taxon>core Calosphace</taxon>
    </lineage>
</organism>
<dbReference type="GO" id="GO:0016567">
    <property type="term" value="P:protein ubiquitination"/>
    <property type="evidence" value="ECO:0007669"/>
    <property type="project" value="InterPro"/>
</dbReference>
<feature type="region of interest" description="Disordered" evidence="9">
    <location>
        <begin position="313"/>
        <end position="338"/>
    </location>
</feature>
<dbReference type="EC" id="2.3.2.27" evidence="4"/>
<protein>
    <recommendedName>
        <fullName evidence="4">RING-type E3 ubiquitin transferase</fullName>
        <ecNumber evidence="4">2.3.2.27</ecNumber>
    </recommendedName>
</protein>
<dbReference type="FunFam" id="3.30.40.10:FF:000181">
    <property type="entry name" value="RING-type E3 ubiquitin transferase"/>
    <property type="match status" value="1"/>
</dbReference>
<dbReference type="Pfam" id="PF04564">
    <property type="entry name" value="U-box"/>
    <property type="match status" value="1"/>
</dbReference>
<dbReference type="InterPro" id="IPR000225">
    <property type="entry name" value="Armadillo"/>
</dbReference>
<dbReference type="Gene3D" id="3.30.40.10">
    <property type="entry name" value="Zinc/RING finger domain, C3HC4 (zinc finger)"/>
    <property type="match status" value="1"/>
</dbReference>
<reference evidence="11" key="2">
    <citation type="submission" date="2020-08" db="EMBL/GenBank/DDBJ databases">
        <title>Plant Genome Project.</title>
        <authorList>
            <person name="Zhang R.-G."/>
        </authorList>
    </citation>
    <scope>NUCLEOTIDE SEQUENCE</scope>
    <source>
        <strain evidence="11">Huo1</strain>
        <tissue evidence="11">Leaf</tissue>
    </source>
</reference>
<dbReference type="EMBL" id="PNBA02000001">
    <property type="protein sequence ID" value="KAG6436203.1"/>
    <property type="molecule type" value="Genomic_DNA"/>
</dbReference>
<dbReference type="Proteomes" id="UP000298416">
    <property type="component" value="Unassembled WGS sequence"/>
</dbReference>
<dbReference type="PROSITE" id="PS50176">
    <property type="entry name" value="ARM_REPEAT"/>
    <property type="match status" value="2"/>
</dbReference>
<evidence type="ECO:0000256" key="5">
    <source>
        <dbReference type="ARBA" id="ARBA00022679"/>
    </source>
</evidence>
<sequence>MGFHHCRRAKIEEISILSLSHSHGGFLYPDPDADQLFQLHSSSDLVDFNLTISSQIPRFFFANSSPDLPMDDEDKAALSRKLIDLVADISAIPDYRISVKRQYTNLARRLKLLIPMFEEIRDTRVPLPEDSIRALAALVTALASAKELLRFGSEGSKIYLVAQNDNTTVKEMKPDSVLERDKIMSRFQELTDELEQALSGISFEKLDISDEVKEQVELVLAQFRRAKGRVDAPDVELYEDLMCIYHKNNDAEEDIDVLRRLVDRLQLSSIADLTQESLALHEMVGATGGDPEESIEKMSMLLKKVKEFVQTTNPNLDSTAAENSSLKSSGGKTQTEANQKNFVIPDDFRCPISLELMMDPVIVSTGQTYERSCIEKWLEAGHSTCPKTQQALTSTAVTPNYVLRSLIAQWCEANGIEPPKPPGSSCPKPGSACSPAEHSKIGDLLCKLTSGIPDDQRSAAGEIRLLAKRNADNRVAIAEAGAIPLLVQLLTTSDSRTQEHAVTALLNLSIFEDNKGSIISSGAVPRIVHVLKKGSMEARENAAATLFSLSVVDENKITIGAAGAIPPLVTLLSEGTQRGKKDAATALFNLCIYQGNKGKAVRARVIPTLMQLLTEPQGTMVDEALAILAILSSHPEGKAAIGDAEAVPVLVDVIGNSSPRNKENAAAVLVHLCSGEQQYLGKAQELGVMGPLLDLAQHGTDRGKRKATQLLERMNRFVETQKAARAAQAENQSNTESGLK</sequence>
<accession>A0A8X8YV67</accession>
<dbReference type="Pfam" id="PF25368">
    <property type="entry name" value="PUB10_N"/>
    <property type="match status" value="1"/>
</dbReference>
<comment type="catalytic activity">
    <reaction evidence="1">
        <text>S-ubiquitinyl-[E2 ubiquitin-conjugating enzyme]-L-cysteine + [acceptor protein]-L-lysine = [E2 ubiquitin-conjugating enzyme]-L-cysteine + N(6)-ubiquitinyl-[acceptor protein]-L-lysine.</text>
        <dbReference type="EC" id="2.3.2.27"/>
    </reaction>
</comment>